<reference evidence="1" key="1">
    <citation type="submission" date="2014-11" db="EMBL/GenBank/DDBJ databases">
        <authorList>
            <person name="Amaro Gonzalez C."/>
        </authorList>
    </citation>
    <scope>NUCLEOTIDE SEQUENCE</scope>
</reference>
<organism evidence="1">
    <name type="scientific">Anguilla anguilla</name>
    <name type="common">European freshwater eel</name>
    <name type="synonym">Muraena anguilla</name>
    <dbReference type="NCBI Taxonomy" id="7936"/>
    <lineage>
        <taxon>Eukaryota</taxon>
        <taxon>Metazoa</taxon>
        <taxon>Chordata</taxon>
        <taxon>Craniata</taxon>
        <taxon>Vertebrata</taxon>
        <taxon>Euteleostomi</taxon>
        <taxon>Actinopterygii</taxon>
        <taxon>Neopterygii</taxon>
        <taxon>Teleostei</taxon>
        <taxon>Anguilliformes</taxon>
        <taxon>Anguillidae</taxon>
        <taxon>Anguilla</taxon>
    </lineage>
</organism>
<dbReference type="EMBL" id="GBXM01063498">
    <property type="protein sequence ID" value="JAH45079.1"/>
    <property type="molecule type" value="Transcribed_RNA"/>
</dbReference>
<proteinExistence type="predicted"/>
<accession>A0A0E9SUM5</accession>
<evidence type="ECO:0000313" key="1">
    <source>
        <dbReference type="EMBL" id="JAH45079.1"/>
    </source>
</evidence>
<protein>
    <submittedName>
        <fullName evidence="1">Uncharacterized protein</fullName>
    </submittedName>
</protein>
<name>A0A0E9SUM5_ANGAN</name>
<reference evidence="1" key="2">
    <citation type="journal article" date="2015" name="Fish Shellfish Immunol.">
        <title>Early steps in the European eel (Anguilla anguilla)-Vibrio vulnificus interaction in the gills: Role of the RtxA13 toxin.</title>
        <authorList>
            <person name="Callol A."/>
            <person name="Pajuelo D."/>
            <person name="Ebbesson L."/>
            <person name="Teles M."/>
            <person name="MacKenzie S."/>
            <person name="Amaro C."/>
        </authorList>
    </citation>
    <scope>NUCLEOTIDE SEQUENCE</scope>
</reference>
<dbReference type="AlphaFoldDB" id="A0A0E9SUM5"/>
<sequence length="24" mass="2890">MKTFHFIKLHMDLVVKSPKLFSNK</sequence>